<dbReference type="InterPro" id="IPR012340">
    <property type="entry name" value="NA-bd_OB-fold"/>
</dbReference>
<evidence type="ECO:0000313" key="6">
    <source>
        <dbReference type="Proteomes" id="UP000198891"/>
    </source>
</evidence>
<organism evidence="5 6">
    <name type="scientific">Herbiconiux ginsengi</name>
    <dbReference type="NCBI Taxonomy" id="381665"/>
    <lineage>
        <taxon>Bacteria</taxon>
        <taxon>Bacillati</taxon>
        <taxon>Actinomycetota</taxon>
        <taxon>Actinomycetes</taxon>
        <taxon>Micrococcales</taxon>
        <taxon>Microbacteriaceae</taxon>
        <taxon>Herbiconiux</taxon>
    </lineage>
</organism>
<dbReference type="InterPro" id="IPR008995">
    <property type="entry name" value="Mo/tungstate-bd_C_term_dom"/>
</dbReference>
<name>A0A1H3KLJ9_9MICO</name>
<dbReference type="GO" id="GO:0016887">
    <property type="term" value="F:ATP hydrolysis activity"/>
    <property type="evidence" value="ECO:0007669"/>
    <property type="project" value="InterPro"/>
</dbReference>
<dbReference type="PROSITE" id="PS50893">
    <property type="entry name" value="ABC_TRANSPORTER_2"/>
    <property type="match status" value="1"/>
</dbReference>
<dbReference type="EMBL" id="FNPZ01000001">
    <property type="protein sequence ID" value="SDY52598.1"/>
    <property type="molecule type" value="Genomic_DNA"/>
</dbReference>
<dbReference type="AlphaFoldDB" id="A0A1H3KLJ9"/>
<keyword evidence="6" id="KW-1185">Reference proteome</keyword>
<accession>A0A1H3KLJ9</accession>
<dbReference type="InterPro" id="IPR003439">
    <property type="entry name" value="ABC_transporter-like_ATP-bd"/>
</dbReference>
<dbReference type="PANTHER" id="PTHR43875">
    <property type="entry name" value="MALTODEXTRIN IMPORT ATP-BINDING PROTEIN MSMX"/>
    <property type="match status" value="1"/>
</dbReference>
<dbReference type="SMART" id="SM00382">
    <property type="entry name" value="AAA"/>
    <property type="match status" value="1"/>
</dbReference>
<dbReference type="SUPFAM" id="SSF52540">
    <property type="entry name" value="P-loop containing nucleoside triphosphate hydrolases"/>
    <property type="match status" value="1"/>
</dbReference>
<keyword evidence="3 5" id="KW-0067">ATP-binding</keyword>
<dbReference type="OrthoDB" id="9802264at2"/>
<dbReference type="GO" id="GO:0055052">
    <property type="term" value="C:ATP-binding cassette (ABC) transporter complex, substrate-binding subunit-containing"/>
    <property type="evidence" value="ECO:0007669"/>
    <property type="project" value="TreeGrafter"/>
</dbReference>
<keyword evidence="2" id="KW-0547">Nucleotide-binding</keyword>
<dbReference type="SUPFAM" id="SSF50331">
    <property type="entry name" value="MOP-like"/>
    <property type="match status" value="1"/>
</dbReference>
<dbReference type="Pfam" id="PF00005">
    <property type="entry name" value="ABC_tran"/>
    <property type="match status" value="1"/>
</dbReference>
<reference evidence="5 6" key="1">
    <citation type="submission" date="2016-10" db="EMBL/GenBank/DDBJ databases">
        <authorList>
            <person name="de Groot N.N."/>
        </authorList>
    </citation>
    <scope>NUCLEOTIDE SEQUENCE [LARGE SCALE GENOMIC DNA]</scope>
    <source>
        <strain evidence="5 6">CGMCC 4.3491</strain>
    </source>
</reference>
<proteinExistence type="predicted"/>
<dbReference type="InterPro" id="IPR003593">
    <property type="entry name" value="AAA+_ATPase"/>
</dbReference>
<gene>
    <name evidence="5" type="ORF">SAMN05216554_0597</name>
</gene>
<feature type="domain" description="ABC transporter" evidence="4">
    <location>
        <begin position="4"/>
        <end position="235"/>
    </location>
</feature>
<dbReference type="GO" id="GO:0005524">
    <property type="term" value="F:ATP binding"/>
    <property type="evidence" value="ECO:0007669"/>
    <property type="project" value="UniProtKB-KW"/>
</dbReference>
<dbReference type="PROSITE" id="PS00211">
    <property type="entry name" value="ABC_TRANSPORTER_1"/>
    <property type="match status" value="1"/>
</dbReference>
<evidence type="ECO:0000313" key="5">
    <source>
        <dbReference type="EMBL" id="SDY52598.1"/>
    </source>
</evidence>
<protein>
    <submittedName>
        <fullName evidence="5">Carbohydrate ABC transporter ATP-binding protein, CUT1 family</fullName>
    </submittedName>
</protein>
<dbReference type="GO" id="GO:0140359">
    <property type="term" value="F:ABC-type transporter activity"/>
    <property type="evidence" value="ECO:0007669"/>
    <property type="project" value="UniProtKB-ARBA"/>
</dbReference>
<dbReference type="Gene3D" id="2.40.50.140">
    <property type="entry name" value="Nucleic acid-binding proteins"/>
    <property type="match status" value="1"/>
</dbReference>
<dbReference type="InterPro" id="IPR047641">
    <property type="entry name" value="ABC_transpr_MalK/UgpC-like"/>
</dbReference>
<dbReference type="Gene3D" id="2.40.50.100">
    <property type="match status" value="2"/>
</dbReference>
<dbReference type="RefSeq" id="WP_092548503.1">
    <property type="nucleotide sequence ID" value="NZ_FNPZ01000001.1"/>
</dbReference>
<evidence type="ECO:0000259" key="4">
    <source>
        <dbReference type="PROSITE" id="PS50893"/>
    </source>
</evidence>
<dbReference type="Pfam" id="PF08402">
    <property type="entry name" value="TOBE_2"/>
    <property type="match status" value="1"/>
</dbReference>
<sequence>MTRVDLTAISKSFGSVKALDGIDLTVEDGENVAILGPSGSGKSTLLRVIAGLEEPDAGDVAFDGVSQSGIPPHKRDAAIVFQHFALYPHLSSLENITLGLRHGLGLPKKEAEQRAHEIAGRMQVEHLLGRKPKEMSGGQRQRIALARALARRSGIVLLDEPLSGLDAQLHAVLRLEIASLLRSVGATGINVTHDQLDAMAMADRIAVIHEGRIEQLGTPDELYAVPGTLFVASFIGSPPMNLLAVDADSGTCAFGRIGAPGPVTLGVRAEHLALGSVAAHPSAWSISGTVGLVEPTGKDRVVQLVTDEGLPIAFRCEITDTPVPGSRVTVVCDPASVHAYSPVTGLRLGDAVSEGIRVSEAAGVR</sequence>
<dbReference type="InterPro" id="IPR027417">
    <property type="entry name" value="P-loop_NTPase"/>
</dbReference>
<dbReference type="STRING" id="381665.SAMN05216554_0597"/>
<dbReference type="FunFam" id="3.40.50.300:FF:000042">
    <property type="entry name" value="Maltose/maltodextrin ABC transporter, ATP-binding protein"/>
    <property type="match status" value="1"/>
</dbReference>
<evidence type="ECO:0000256" key="3">
    <source>
        <dbReference type="ARBA" id="ARBA00022840"/>
    </source>
</evidence>
<evidence type="ECO:0000256" key="2">
    <source>
        <dbReference type="ARBA" id="ARBA00022741"/>
    </source>
</evidence>
<dbReference type="InterPro" id="IPR013611">
    <property type="entry name" value="Transp-assoc_OB_typ2"/>
</dbReference>
<keyword evidence="1" id="KW-0813">Transport</keyword>
<evidence type="ECO:0000256" key="1">
    <source>
        <dbReference type="ARBA" id="ARBA00022448"/>
    </source>
</evidence>
<dbReference type="PANTHER" id="PTHR43875:SF14">
    <property type="entry name" value="ABC TRANSPORTER ATP-BINDING PROTEIN"/>
    <property type="match status" value="1"/>
</dbReference>
<dbReference type="Proteomes" id="UP000198891">
    <property type="component" value="Unassembled WGS sequence"/>
</dbReference>
<dbReference type="InterPro" id="IPR017871">
    <property type="entry name" value="ABC_transporter-like_CS"/>
</dbReference>
<dbReference type="Gene3D" id="3.40.50.300">
    <property type="entry name" value="P-loop containing nucleotide triphosphate hydrolases"/>
    <property type="match status" value="1"/>
</dbReference>